<dbReference type="AlphaFoldDB" id="A0A420I6M2"/>
<reference evidence="6 7" key="1">
    <citation type="journal article" date="2018" name="BMC Genomics">
        <title>Comparative genome analyses reveal sequence features reflecting distinct modes of host-adaptation between dicot and monocot powdery mildew.</title>
        <authorList>
            <person name="Wu Y."/>
            <person name="Ma X."/>
            <person name="Pan Z."/>
            <person name="Kale S.D."/>
            <person name="Song Y."/>
            <person name="King H."/>
            <person name="Zhang Q."/>
            <person name="Presley C."/>
            <person name="Deng X."/>
            <person name="Wei C.I."/>
            <person name="Xiao S."/>
        </authorList>
    </citation>
    <scope>NUCLEOTIDE SEQUENCE [LARGE SCALE GENOMIC DNA]</scope>
    <source>
        <strain evidence="6">UMSG3</strain>
    </source>
</reference>
<dbReference type="EC" id="6.3.3.2" evidence="5"/>
<dbReference type="GO" id="GO:0009396">
    <property type="term" value="P:folic acid-containing compound biosynthetic process"/>
    <property type="evidence" value="ECO:0007669"/>
    <property type="project" value="TreeGrafter"/>
</dbReference>
<evidence type="ECO:0000256" key="4">
    <source>
        <dbReference type="ARBA" id="ARBA00036539"/>
    </source>
</evidence>
<comment type="similarity">
    <text evidence="1">Belongs to the 5-formyltetrahydrofolate cyclo-ligase family.</text>
</comment>
<dbReference type="PANTHER" id="PTHR23407">
    <property type="entry name" value="ATPASE INHIBITOR/5-FORMYLTETRAHYDROFOLATE CYCLO-LIGASE"/>
    <property type="match status" value="1"/>
</dbReference>
<evidence type="ECO:0000256" key="1">
    <source>
        <dbReference type="ARBA" id="ARBA00010638"/>
    </source>
</evidence>
<evidence type="ECO:0000313" key="6">
    <source>
        <dbReference type="EMBL" id="RKF65321.1"/>
    </source>
</evidence>
<evidence type="ECO:0000256" key="2">
    <source>
        <dbReference type="ARBA" id="ARBA00022741"/>
    </source>
</evidence>
<dbReference type="STRING" id="62708.A0A420I6M2"/>
<dbReference type="GO" id="GO:0030272">
    <property type="term" value="F:5-formyltetrahydrofolate cyclo-ligase activity"/>
    <property type="evidence" value="ECO:0007669"/>
    <property type="project" value="UniProtKB-EC"/>
</dbReference>
<dbReference type="SUPFAM" id="SSF100950">
    <property type="entry name" value="NagB/RpiA/CoA transferase-like"/>
    <property type="match status" value="1"/>
</dbReference>
<dbReference type="GO" id="GO:0005524">
    <property type="term" value="F:ATP binding"/>
    <property type="evidence" value="ECO:0007669"/>
    <property type="project" value="UniProtKB-KW"/>
</dbReference>
<keyword evidence="2" id="KW-0547">Nucleotide-binding</keyword>
<dbReference type="InterPro" id="IPR024185">
    <property type="entry name" value="FTHF_cligase-like_sf"/>
</dbReference>
<dbReference type="InterPro" id="IPR002698">
    <property type="entry name" value="FTHF_cligase"/>
</dbReference>
<accession>A0A420I6M2</accession>
<sequence>MNLDTSKMVALNICKHELRSLMKQKLATVSSDSITEQSECIFKSISKINQYQNAQRICVYLSMATGEVQTDAIIRDAFNRGKQVFVPYIPNVSMRKAPTTLSPRMEMVELLSLVDYESLERDKWGIPCIDPKSLDQRESILRNPRKVLDLIIVPGVAFQIDPITKFVRRLGRGKGYYDSFLQEYKANLLSNHRVSSHPSIPLYGLTLKEQYLLHDSGIEVPIEKHDYNLDGILIGDGRFYQAPNPPNQHNTEVGRD</sequence>
<keyword evidence="6" id="KW-0436">Ligase</keyword>
<dbReference type="Proteomes" id="UP000283383">
    <property type="component" value="Unassembled WGS sequence"/>
</dbReference>
<evidence type="ECO:0000256" key="5">
    <source>
        <dbReference type="ARBA" id="ARBA00038966"/>
    </source>
</evidence>
<dbReference type="Pfam" id="PF01812">
    <property type="entry name" value="5-FTHF_cyc-lig"/>
    <property type="match status" value="1"/>
</dbReference>
<evidence type="ECO:0000256" key="3">
    <source>
        <dbReference type="ARBA" id="ARBA00022840"/>
    </source>
</evidence>
<organism evidence="6 7">
    <name type="scientific">Golovinomyces cichoracearum</name>
    <dbReference type="NCBI Taxonomy" id="62708"/>
    <lineage>
        <taxon>Eukaryota</taxon>
        <taxon>Fungi</taxon>
        <taxon>Dikarya</taxon>
        <taxon>Ascomycota</taxon>
        <taxon>Pezizomycotina</taxon>
        <taxon>Leotiomycetes</taxon>
        <taxon>Erysiphales</taxon>
        <taxon>Erysiphaceae</taxon>
        <taxon>Golovinomyces</taxon>
    </lineage>
</organism>
<dbReference type="EMBL" id="MCBQ01012357">
    <property type="protein sequence ID" value="RKF65321.1"/>
    <property type="molecule type" value="Genomic_DNA"/>
</dbReference>
<comment type="catalytic activity">
    <reaction evidence="4">
        <text>(6S)-5-formyl-5,6,7,8-tetrahydrofolate + ATP = (6R)-5,10-methenyltetrahydrofolate + ADP + phosphate</text>
        <dbReference type="Rhea" id="RHEA:10488"/>
        <dbReference type="ChEBI" id="CHEBI:30616"/>
        <dbReference type="ChEBI" id="CHEBI:43474"/>
        <dbReference type="ChEBI" id="CHEBI:57455"/>
        <dbReference type="ChEBI" id="CHEBI:57457"/>
        <dbReference type="ChEBI" id="CHEBI:456216"/>
        <dbReference type="EC" id="6.3.3.2"/>
    </reaction>
</comment>
<dbReference type="GO" id="GO:0035999">
    <property type="term" value="P:tetrahydrofolate interconversion"/>
    <property type="evidence" value="ECO:0007669"/>
    <property type="project" value="TreeGrafter"/>
</dbReference>
<protein>
    <recommendedName>
        <fullName evidence="5">5-formyltetrahydrofolate cyclo-ligase</fullName>
        <ecNumber evidence="5">6.3.3.2</ecNumber>
    </recommendedName>
</protein>
<keyword evidence="3" id="KW-0067">ATP-binding</keyword>
<name>A0A420I6M2_9PEZI</name>
<proteinExistence type="inferred from homology"/>
<gene>
    <name evidence="6" type="ORF">GcM3_123015</name>
</gene>
<dbReference type="PANTHER" id="PTHR23407:SF1">
    <property type="entry name" value="5-FORMYLTETRAHYDROFOLATE CYCLO-LIGASE"/>
    <property type="match status" value="1"/>
</dbReference>
<dbReference type="InterPro" id="IPR037171">
    <property type="entry name" value="NagB/RpiA_transferase-like"/>
</dbReference>
<evidence type="ECO:0000313" key="7">
    <source>
        <dbReference type="Proteomes" id="UP000283383"/>
    </source>
</evidence>
<comment type="caution">
    <text evidence="6">The sequence shown here is derived from an EMBL/GenBank/DDBJ whole genome shotgun (WGS) entry which is preliminary data.</text>
</comment>
<dbReference type="Gene3D" id="3.40.50.10420">
    <property type="entry name" value="NagB/RpiA/CoA transferase-like"/>
    <property type="match status" value="1"/>
</dbReference>
<keyword evidence="7" id="KW-1185">Reference proteome</keyword>
<dbReference type="GO" id="GO:0005739">
    <property type="term" value="C:mitochondrion"/>
    <property type="evidence" value="ECO:0007669"/>
    <property type="project" value="TreeGrafter"/>
</dbReference>